<evidence type="ECO:0000313" key="5">
    <source>
        <dbReference type="EMBL" id="RXK11714.1"/>
    </source>
</evidence>
<evidence type="ECO:0000259" key="4">
    <source>
        <dbReference type="Pfam" id="PF09375"/>
    </source>
</evidence>
<evidence type="ECO:0000256" key="2">
    <source>
        <dbReference type="ARBA" id="ARBA00022729"/>
    </source>
</evidence>
<dbReference type="Pfam" id="PF09375">
    <property type="entry name" value="Peptidase_M75"/>
    <property type="match status" value="1"/>
</dbReference>
<comment type="subcellular location">
    <subcellularLocation>
        <location evidence="1">Cell envelope</location>
    </subcellularLocation>
</comment>
<dbReference type="OrthoDB" id="5365401at2"/>
<dbReference type="Proteomes" id="UP000289718">
    <property type="component" value="Unassembled WGS sequence"/>
</dbReference>
<evidence type="ECO:0000256" key="1">
    <source>
        <dbReference type="ARBA" id="ARBA00004196"/>
    </source>
</evidence>
<dbReference type="Gene3D" id="1.20.1420.20">
    <property type="entry name" value="M75 peptidase, HXXE motif"/>
    <property type="match status" value="1"/>
</dbReference>
<keyword evidence="6" id="KW-1185">Reference proteome</keyword>
<dbReference type="EMBL" id="NXIE01000006">
    <property type="protein sequence ID" value="RXK11714.1"/>
    <property type="molecule type" value="Genomic_DNA"/>
</dbReference>
<feature type="domain" description="Imelysin-like" evidence="4">
    <location>
        <begin position="47"/>
        <end position="294"/>
    </location>
</feature>
<dbReference type="RefSeq" id="WP_129062576.1">
    <property type="nucleotide sequence ID" value="NZ_NXIE01000006.1"/>
</dbReference>
<evidence type="ECO:0000256" key="3">
    <source>
        <dbReference type="SAM" id="SignalP"/>
    </source>
</evidence>
<name>A0A4V1M107_9BACT</name>
<dbReference type="AlphaFoldDB" id="A0A4V1M107"/>
<dbReference type="InterPro" id="IPR038352">
    <property type="entry name" value="Imelysin_sf"/>
</dbReference>
<gene>
    <name evidence="5" type="ORF">CP965_13175</name>
</gene>
<dbReference type="GO" id="GO:0030313">
    <property type="term" value="C:cell envelope"/>
    <property type="evidence" value="ECO:0007669"/>
    <property type="project" value="UniProtKB-SubCell"/>
</dbReference>
<comment type="caution">
    <text evidence="5">The sequence shown here is derived from an EMBL/GenBank/DDBJ whole genome shotgun (WGS) entry which is preliminary data.</text>
</comment>
<feature type="signal peptide" evidence="3">
    <location>
        <begin position="1"/>
        <end position="19"/>
    </location>
</feature>
<feature type="chain" id="PRO_5020442318" evidence="3">
    <location>
        <begin position="20"/>
        <end position="328"/>
    </location>
</feature>
<organism evidence="5 6">
    <name type="scientific">Halarcobacter mediterraneus</name>
    <dbReference type="NCBI Taxonomy" id="2023153"/>
    <lineage>
        <taxon>Bacteria</taxon>
        <taxon>Pseudomonadati</taxon>
        <taxon>Campylobacterota</taxon>
        <taxon>Epsilonproteobacteria</taxon>
        <taxon>Campylobacterales</taxon>
        <taxon>Arcobacteraceae</taxon>
        <taxon>Halarcobacter</taxon>
    </lineage>
</organism>
<keyword evidence="2 3" id="KW-0732">Signal</keyword>
<dbReference type="InterPro" id="IPR018976">
    <property type="entry name" value="Imelysin-like"/>
</dbReference>
<proteinExistence type="predicted"/>
<accession>A0A4V1M107</accession>
<reference evidence="5 6" key="1">
    <citation type="submission" date="2017-09" db="EMBL/GenBank/DDBJ databases">
        <title>Genomics of the genus Arcobacter.</title>
        <authorList>
            <person name="Perez-Cataluna A."/>
            <person name="Figueras M.J."/>
            <person name="Salas-Masso N."/>
        </authorList>
    </citation>
    <scope>NUCLEOTIDE SEQUENCE [LARGE SCALE GENOMIC DNA]</scope>
    <source>
        <strain evidence="5 6">F156-34</strain>
    </source>
</reference>
<protein>
    <submittedName>
        <fullName evidence="5">Imelysin</fullName>
    </submittedName>
</protein>
<evidence type="ECO:0000313" key="6">
    <source>
        <dbReference type="Proteomes" id="UP000289718"/>
    </source>
</evidence>
<sequence>MNIFKVILAIVFSTILANAQSDETNKQVLKTIYEKVILIDSKKAFENISDLKKSIKEKEKEKSKELFKDFVKSWKSVQSSYILGELNEDYIDTPRLIDIYHHGNEDIKLQLDRAIKSKDEVRIVLFKNSLKSINALEYILYKKDISTKRVNEIALTISNRLQTHLNDIYEEYKTQKNNFLSDLKKANSILINRLTQNSYKLKEWRVGDTLGLSKKYENNPNNKRAEYYTSKNSSLAIDAILNTYKNIFNNDKYFDYGDYLKTLTQEGQIKEFRETIDKAIKLNKSIKNDDFSKAKELFEEANKIHIILFLDLIEELSINAKIIEADGD</sequence>